<name>A0A3B1DQB9_9ZZZZ</name>
<gene>
    <name evidence="1" type="ORF">MNBD_NITROSPIRAE03-1752</name>
</gene>
<accession>A0A3B1DQB9</accession>
<evidence type="ECO:0000313" key="1">
    <source>
        <dbReference type="EMBL" id="VAX30867.1"/>
    </source>
</evidence>
<sequence>MKCQLCGLEFNESDGQTSCMGCPVERSCSMFKCPNCGYEVPGEPGLLKLFKKWKEKRNAAE</sequence>
<dbReference type="EMBL" id="UOGI01000090">
    <property type="protein sequence ID" value="VAX30867.1"/>
    <property type="molecule type" value="Genomic_DNA"/>
</dbReference>
<protein>
    <submittedName>
        <fullName evidence="1">Uncharacterized protein</fullName>
    </submittedName>
</protein>
<organism evidence="1">
    <name type="scientific">hydrothermal vent metagenome</name>
    <dbReference type="NCBI Taxonomy" id="652676"/>
    <lineage>
        <taxon>unclassified sequences</taxon>
        <taxon>metagenomes</taxon>
        <taxon>ecological metagenomes</taxon>
    </lineage>
</organism>
<dbReference type="AlphaFoldDB" id="A0A3B1DQB9"/>
<proteinExistence type="predicted"/>
<reference evidence="1" key="1">
    <citation type="submission" date="2018-06" db="EMBL/GenBank/DDBJ databases">
        <authorList>
            <person name="Zhirakovskaya E."/>
        </authorList>
    </citation>
    <scope>NUCLEOTIDE SEQUENCE</scope>
</reference>